<evidence type="ECO:0000313" key="2">
    <source>
        <dbReference type="EMBL" id="MBS2964008.1"/>
    </source>
</evidence>
<name>A0A8J7WMG2_9ACTN</name>
<reference evidence="2" key="1">
    <citation type="submission" date="2021-04" db="EMBL/GenBank/DDBJ databases">
        <title>Genome based classification of Actinospica acidithermotolerans sp. nov., an actinobacterium isolated from an Indonesian hot spring.</title>
        <authorList>
            <person name="Kusuma A.B."/>
            <person name="Putra K.E."/>
            <person name="Nafisah S."/>
            <person name="Loh J."/>
            <person name="Nouioui I."/>
            <person name="Goodfellow M."/>
        </authorList>
    </citation>
    <scope>NUCLEOTIDE SEQUENCE</scope>
    <source>
        <strain evidence="2">DSM 45618</strain>
    </source>
</reference>
<dbReference type="Gene3D" id="3.10.450.40">
    <property type="match status" value="1"/>
</dbReference>
<keyword evidence="3" id="KW-1185">Reference proteome</keyword>
<evidence type="ECO:0000259" key="1">
    <source>
        <dbReference type="Pfam" id="PF04965"/>
    </source>
</evidence>
<organism evidence="2 3">
    <name type="scientific">Actinocrinis puniceicyclus</name>
    <dbReference type="NCBI Taxonomy" id="977794"/>
    <lineage>
        <taxon>Bacteria</taxon>
        <taxon>Bacillati</taxon>
        <taxon>Actinomycetota</taxon>
        <taxon>Actinomycetes</taxon>
        <taxon>Catenulisporales</taxon>
        <taxon>Actinospicaceae</taxon>
        <taxon>Actinocrinis</taxon>
    </lineage>
</organism>
<comment type="caution">
    <text evidence="2">The sequence shown here is derived from an EMBL/GenBank/DDBJ whole genome shotgun (WGS) entry which is preliminary data.</text>
</comment>
<dbReference type="Proteomes" id="UP000677913">
    <property type="component" value="Unassembled WGS sequence"/>
</dbReference>
<proteinExistence type="predicted"/>
<protein>
    <submittedName>
        <fullName evidence="2">GPW/gp25 family protein</fullName>
    </submittedName>
</protein>
<evidence type="ECO:0000313" key="3">
    <source>
        <dbReference type="Proteomes" id="UP000677913"/>
    </source>
</evidence>
<dbReference type="Pfam" id="PF04965">
    <property type="entry name" value="GPW_gp25"/>
    <property type="match status" value="1"/>
</dbReference>
<dbReference type="SUPFAM" id="SSF160719">
    <property type="entry name" value="gpW/gp25-like"/>
    <property type="match status" value="1"/>
</dbReference>
<sequence>MTDDFVGRGWAFPLRLDGTGAFALSAGDRDVAESIRLILGTSPGERPMRPEFGCPIHELIFDTVDAALAGRVGALVEAALTRWEPRIDVLAVAASPDPAAAHVLRIAVDYRIKATNDRRNLVFPFYAIPED</sequence>
<accession>A0A8J7WMG2</accession>
<feature type="domain" description="IraD/Gp25-like" evidence="1">
    <location>
        <begin position="27"/>
        <end position="116"/>
    </location>
</feature>
<gene>
    <name evidence="2" type="ORF">KGA66_13205</name>
</gene>
<dbReference type="RefSeq" id="WP_211468272.1">
    <property type="nucleotide sequence ID" value="NZ_JAGSXH010000039.1"/>
</dbReference>
<dbReference type="AlphaFoldDB" id="A0A8J7WMG2"/>
<dbReference type="InterPro" id="IPR007048">
    <property type="entry name" value="IraD/Gp25-like"/>
</dbReference>
<dbReference type="EMBL" id="JAGSXH010000039">
    <property type="protein sequence ID" value="MBS2964008.1"/>
    <property type="molecule type" value="Genomic_DNA"/>
</dbReference>